<evidence type="ECO:0000313" key="1">
    <source>
        <dbReference type="EMBL" id="MDE4907696.1"/>
    </source>
</evidence>
<name>A0A9Q4KSF1_9EURY</name>
<gene>
    <name evidence="1" type="ORF">L0665_03595</name>
</gene>
<reference evidence="1" key="1">
    <citation type="submission" date="2022-01" db="EMBL/GenBank/DDBJ databases">
        <title>Draft genome of Methanogenium marinum DSM 15558.</title>
        <authorList>
            <person name="Chen S.-C."/>
            <person name="You Y.-T."/>
        </authorList>
    </citation>
    <scope>NUCLEOTIDE SEQUENCE</scope>
    <source>
        <strain evidence="1">DSM 15558</strain>
    </source>
</reference>
<proteinExistence type="predicted"/>
<dbReference type="AlphaFoldDB" id="A0A9Q4KSF1"/>
<organism evidence="1 2">
    <name type="scientific">Methanogenium marinum</name>
    <dbReference type="NCBI Taxonomy" id="348610"/>
    <lineage>
        <taxon>Archaea</taxon>
        <taxon>Methanobacteriati</taxon>
        <taxon>Methanobacteriota</taxon>
        <taxon>Stenosarchaea group</taxon>
        <taxon>Methanomicrobia</taxon>
        <taxon>Methanomicrobiales</taxon>
        <taxon>Methanomicrobiaceae</taxon>
        <taxon>Methanogenium</taxon>
    </lineage>
</organism>
<dbReference type="EMBL" id="JAKELO010000002">
    <property type="protein sequence ID" value="MDE4907696.1"/>
    <property type="molecule type" value="Genomic_DNA"/>
</dbReference>
<evidence type="ECO:0000313" key="2">
    <source>
        <dbReference type="Proteomes" id="UP001143747"/>
    </source>
</evidence>
<dbReference type="Proteomes" id="UP001143747">
    <property type="component" value="Unassembled WGS sequence"/>
</dbReference>
<accession>A0A9Q4KSF1</accession>
<sequence>MDMSIPIPAHPSDLARVIAALANSGGGCFIVDAEYEQGRKALTTALTDIMPQPVFSGTKIRDSPEEKRPLLINGIVCPAHLSVWEEEKGLIVTVTPGDAFCTLKGEVIVFEGENIRTLTIADVVRISGSGG</sequence>
<keyword evidence="2" id="KW-1185">Reference proteome</keyword>
<comment type="caution">
    <text evidence="1">The sequence shown here is derived from an EMBL/GenBank/DDBJ whole genome shotgun (WGS) entry which is preliminary data.</text>
</comment>
<protein>
    <submittedName>
        <fullName evidence="1">Uncharacterized protein</fullName>
    </submittedName>
</protein>
<dbReference type="RefSeq" id="WP_274924343.1">
    <property type="nucleotide sequence ID" value="NZ_JAKELO010000002.1"/>
</dbReference>